<dbReference type="InterPro" id="IPR051309">
    <property type="entry name" value="ABCF_ATPase"/>
</dbReference>
<dbReference type="AlphaFoldDB" id="A0AAV2W2P8"/>
<gene>
    <name evidence="5" type="ORF">BANIM336_01108</name>
</gene>
<dbReference type="SUPFAM" id="SSF52540">
    <property type="entry name" value="P-loop containing nucleoside triphosphate hydrolases"/>
    <property type="match status" value="1"/>
</dbReference>
<dbReference type="EMBL" id="CBUQ010000007">
    <property type="protein sequence ID" value="CDI67787.1"/>
    <property type="molecule type" value="Genomic_DNA"/>
</dbReference>
<evidence type="ECO:0000256" key="2">
    <source>
        <dbReference type="ARBA" id="ARBA00022840"/>
    </source>
</evidence>
<dbReference type="InterPro" id="IPR027417">
    <property type="entry name" value="P-loop_NTPase"/>
</dbReference>
<keyword evidence="3" id="KW-0175">Coiled coil</keyword>
<dbReference type="GO" id="GO:0005524">
    <property type="term" value="F:ATP binding"/>
    <property type="evidence" value="ECO:0007669"/>
    <property type="project" value="UniProtKB-KW"/>
</dbReference>
<dbReference type="PROSITE" id="PS50893">
    <property type="entry name" value="ABC_TRANSPORTER_2"/>
    <property type="match status" value="1"/>
</dbReference>
<protein>
    <submittedName>
        <fullName evidence="5">ABC transporter ATP-binding protein</fullName>
    </submittedName>
</protein>
<evidence type="ECO:0000256" key="1">
    <source>
        <dbReference type="ARBA" id="ARBA00022741"/>
    </source>
</evidence>
<organism evidence="5 6">
    <name type="scientific">Bifidobacterium animalis subsp. animalis IM386</name>
    <dbReference type="NCBI Taxonomy" id="1402194"/>
    <lineage>
        <taxon>Bacteria</taxon>
        <taxon>Bacillati</taxon>
        <taxon>Actinomycetota</taxon>
        <taxon>Actinomycetes</taxon>
        <taxon>Bifidobacteriales</taxon>
        <taxon>Bifidobacteriaceae</taxon>
        <taxon>Bifidobacterium</taxon>
    </lineage>
</organism>
<dbReference type="InterPro" id="IPR003439">
    <property type="entry name" value="ABC_transporter-like_ATP-bd"/>
</dbReference>
<dbReference type="GO" id="GO:0016887">
    <property type="term" value="F:ATP hydrolysis activity"/>
    <property type="evidence" value="ECO:0007669"/>
    <property type="project" value="InterPro"/>
</dbReference>
<dbReference type="PANTHER" id="PTHR42855:SF2">
    <property type="entry name" value="DRUG RESISTANCE ABC TRANSPORTER,ATP-BINDING PROTEIN"/>
    <property type="match status" value="1"/>
</dbReference>
<evidence type="ECO:0000313" key="5">
    <source>
        <dbReference type="EMBL" id="CDI67787.1"/>
    </source>
</evidence>
<keyword evidence="2 5" id="KW-0067">ATP-binding</keyword>
<dbReference type="PANTHER" id="PTHR42855">
    <property type="entry name" value="ABC TRANSPORTER ATP-BINDING SUBUNIT"/>
    <property type="match status" value="1"/>
</dbReference>
<evidence type="ECO:0000259" key="4">
    <source>
        <dbReference type="PROSITE" id="PS50893"/>
    </source>
</evidence>
<dbReference type="SMART" id="SM00382">
    <property type="entry name" value="AAA"/>
    <property type="match status" value="1"/>
</dbReference>
<feature type="domain" description="ABC transporter" evidence="4">
    <location>
        <begin position="9"/>
        <end position="281"/>
    </location>
</feature>
<dbReference type="InterPro" id="IPR003593">
    <property type="entry name" value="AAA+_ATPase"/>
</dbReference>
<evidence type="ECO:0000256" key="3">
    <source>
        <dbReference type="SAM" id="Coils"/>
    </source>
</evidence>
<name>A0AAV2W2P8_9BIFI</name>
<comment type="caution">
    <text evidence="5">The sequence shown here is derived from an EMBL/GenBank/DDBJ whole genome shotgun (WGS) entry which is preliminary data.</text>
</comment>
<proteinExistence type="predicted"/>
<dbReference type="Proteomes" id="UP000035645">
    <property type="component" value="Unassembled WGS sequence"/>
</dbReference>
<evidence type="ECO:0000313" key="6">
    <source>
        <dbReference type="Proteomes" id="UP000035645"/>
    </source>
</evidence>
<dbReference type="Pfam" id="PF00005">
    <property type="entry name" value="ABC_tran"/>
    <property type="match status" value="1"/>
</dbReference>
<accession>A0AAV2W2P8</accession>
<feature type="coiled-coil region" evidence="3">
    <location>
        <begin position="92"/>
        <end position="119"/>
    </location>
</feature>
<keyword evidence="1" id="KW-0547">Nucleotide-binding</keyword>
<sequence>MSMTALSGMRASDISYVLPSGRLLLNSISFAALPNECLRVIGANGMGKSTLLKIMARRIKSTSGSVNVFGDVSYMEQRRTDPEIHTIGDYLFSVAQAEIARLRKRIATMESTLDSANTAQMESYSQLLADYADLGGYRMEAEMSKSTQDVLGSSYQDVSDLELDCLSGGEQKMLLLNYLFSNSASNLILDEPDNFLDIANKDRLKSYLGESAKTILLISHDRDLLESTCKKHLVMEERDDGTTAWVHGVRYSTLADARAERHAREEELLRRRDDEERKLRQLVASLRQAATISDVMASRYHAAQTRLDRFLKTAPARHRYVENTPCCVSTAAGRETLYCDATNSASPG</sequence>
<dbReference type="Gene3D" id="3.40.50.300">
    <property type="entry name" value="P-loop containing nucleotide triphosphate hydrolases"/>
    <property type="match status" value="1"/>
</dbReference>
<reference evidence="5 6" key="2">
    <citation type="submission" date="2015-01" db="EMBL/GenBank/DDBJ databases">
        <title>Genome sequence of a Bifidobacterium animalis strain.</title>
        <authorList>
            <person name="Bogovic-Matijasic B."/>
            <person name="Hacin B."/>
            <person name="Citar M."/>
            <person name="Svigelj K."/>
            <person name="Stempelj M."/>
            <person name="Rogelj I."/>
        </authorList>
    </citation>
    <scope>NUCLEOTIDE SEQUENCE [LARGE SCALE GENOMIC DNA]</scope>
    <source>
        <strain evidence="5 6">IM386</strain>
    </source>
</reference>
<reference evidence="5 6" key="1">
    <citation type="submission" date="2013-10" db="EMBL/GenBank/DDBJ databases">
        <authorList>
            <person name="Manrique M."/>
        </authorList>
    </citation>
    <scope>NUCLEOTIDE SEQUENCE [LARGE SCALE GENOMIC DNA]</scope>
    <source>
        <strain evidence="5 6">IM386</strain>
    </source>
</reference>